<gene>
    <name evidence="4" type="primary">treF</name>
    <name evidence="4" type="ORF">CYJ10_30430</name>
</gene>
<proteinExistence type="predicted"/>
<dbReference type="AlphaFoldDB" id="A0A2N5C3X5"/>
<dbReference type="PANTHER" id="PTHR23403">
    <property type="entry name" value="TREHALASE"/>
    <property type="match status" value="1"/>
</dbReference>
<dbReference type="PROSITE" id="PS00927">
    <property type="entry name" value="TREHALASE_1"/>
    <property type="match status" value="1"/>
</dbReference>
<reference evidence="4 5" key="1">
    <citation type="submission" date="2017-12" db="EMBL/GenBank/DDBJ databases">
        <title>Genome sequence of the active heterotrophic nitrifier-denitrifier, Cupriavidus pauculus UM1.</title>
        <authorList>
            <person name="Putonti C."/>
            <person name="Castignetti D."/>
        </authorList>
    </citation>
    <scope>NUCLEOTIDE SEQUENCE [LARGE SCALE GENOMIC DNA]</scope>
    <source>
        <strain evidence="4 5">UM1</strain>
    </source>
</reference>
<comment type="caution">
    <text evidence="4">The sequence shown here is derived from an EMBL/GenBank/DDBJ whole genome shotgun (WGS) entry which is preliminary data.</text>
</comment>
<dbReference type="FunFam" id="1.50.10.10:FF:000003">
    <property type="entry name" value="Cytoplasmic trehalase"/>
    <property type="match status" value="1"/>
</dbReference>
<dbReference type="PRINTS" id="PR00744">
    <property type="entry name" value="GLHYDRLASE37"/>
</dbReference>
<dbReference type="InterPro" id="IPR008928">
    <property type="entry name" value="6-hairpin_glycosidase_sf"/>
</dbReference>
<dbReference type="GO" id="GO:0004555">
    <property type="term" value="F:alpha,alpha-trehalase activity"/>
    <property type="evidence" value="ECO:0007669"/>
    <property type="project" value="InterPro"/>
</dbReference>
<evidence type="ECO:0000256" key="3">
    <source>
        <dbReference type="ARBA" id="ARBA00073174"/>
    </source>
</evidence>
<dbReference type="PROSITE" id="PS00928">
    <property type="entry name" value="TREHALASE_2"/>
    <property type="match status" value="1"/>
</dbReference>
<keyword evidence="2 4" id="KW-0326">Glycosidase</keyword>
<dbReference type="OrthoDB" id="106887at2"/>
<dbReference type="InterPro" id="IPR001661">
    <property type="entry name" value="Glyco_hydro_37"/>
</dbReference>
<accession>A0A2N5C3X5</accession>
<dbReference type="STRING" id="82633.GCA_000974605_00406"/>
<dbReference type="EMBL" id="PJRP01000022">
    <property type="protein sequence ID" value="PLP96905.1"/>
    <property type="molecule type" value="Genomic_DNA"/>
</dbReference>
<evidence type="ECO:0000256" key="1">
    <source>
        <dbReference type="ARBA" id="ARBA00022801"/>
    </source>
</evidence>
<dbReference type="NCBIfam" id="NF009773">
    <property type="entry name" value="PRK13270.1"/>
    <property type="match status" value="1"/>
</dbReference>
<dbReference type="Proteomes" id="UP000234341">
    <property type="component" value="Unassembled WGS sequence"/>
</dbReference>
<name>A0A2N5C3X5_9BURK</name>
<evidence type="ECO:0000256" key="2">
    <source>
        <dbReference type="ARBA" id="ARBA00023295"/>
    </source>
</evidence>
<evidence type="ECO:0000313" key="5">
    <source>
        <dbReference type="Proteomes" id="UP000234341"/>
    </source>
</evidence>
<dbReference type="NCBIfam" id="NF009774">
    <property type="entry name" value="PRK13271.1"/>
    <property type="match status" value="1"/>
</dbReference>
<sequence>MLPGCADADTVSPAERYAELFVDVQASGMFADSKTFPDCIPLDAPEAILARYRAERAAPDFSLEAFVRTYFARETVSDDHYESDPDNSLREHIDGLWPVLTREPAEHPPRCSLLPLPQPYVVPGGRFRELYYWDSYFTMLGLSASGRQDLLRAMADNFAYLLDTYGLVPNGTRSYYLSRSQPPVFVLMTDLFEDQGVDAAVRYLPQLEREYAFWMDGAAHLAPGNAYRRLVRMPGGALLNRYWDDRAHPREEAYLEDVATARRADRPAHLVFRDLRAAAESGWDFSSRWCEPDLASGQPTCDLATIRTTAILPIDLNALLWHTECRLSELCERAGDRDGATRYREAADRRRQAISATMWDTGTGAFVDFDWHRGAPRPCLSAATLMPLFLGLATPEQAAQVADVVAARLVEEGGLATTEIDSGEQWDRPNGWAPLQWIGIMGLRRYGCDALADDIAHRWLQTVASLYVSEYKLVEKYRLQRRRAGGAEGGGGGEYPLQDGFGWTNGVVNALLAVYPWHPARRSKAGRPDTGE</sequence>
<organism evidence="4 5">
    <name type="scientific">Cupriavidus pauculus</name>
    <dbReference type="NCBI Taxonomy" id="82633"/>
    <lineage>
        <taxon>Bacteria</taxon>
        <taxon>Pseudomonadati</taxon>
        <taxon>Pseudomonadota</taxon>
        <taxon>Betaproteobacteria</taxon>
        <taxon>Burkholderiales</taxon>
        <taxon>Burkholderiaceae</taxon>
        <taxon>Cupriavidus</taxon>
    </lineage>
</organism>
<dbReference type="InterPro" id="IPR018232">
    <property type="entry name" value="Glyco_hydro_37_CS"/>
</dbReference>
<dbReference type="InterPro" id="IPR012341">
    <property type="entry name" value="6hp_glycosidase-like_sf"/>
</dbReference>
<dbReference type="GO" id="GO:0005993">
    <property type="term" value="P:trehalose catabolic process"/>
    <property type="evidence" value="ECO:0007669"/>
    <property type="project" value="TreeGrafter"/>
</dbReference>
<evidence type="ECO:0000313" key="4">
    <source>
        <dbReference type="EMBL" id="PLP96905.1"/>
    </source>
</evidence>
<dbReference type="SUPFAM" id="SSF48208">
    <property type="entry name" value="Six-hairpin glycosidases"/>
    <property type="match status" value="1"/>
</dbReference>
<dbReference type="PANTHER" id="PTHR23403:SF8">
    <property type="entry name" value="CYTOPLASMIC TREHALASE"/>
    <property type="match status" value="1"/>
</dbReference>
<dbReference type="Gene3D" id="1.50.10.10">
    <property type="match status" value="1"/>
</dbReference>
<protein>
    <recommendedName>
        <fullName evidence="3">Putative periplasmic trehalase</fullName>
    </recommendedName>
</protein>
<keyword evidence="1 4" id="KW-0378">Hydrolase</keyword>
<dbReference type="Pfam" id="PF01204">
    <property type="entry name" value="Trehalase"/>
    <property type="match status" value="1"/>
</dbReference>